<dbReference type="CDD" id="cd02947">
    <property type="entry name" value="TRX_family"/>
    <property type="match status" value="1"/>
</dbReference>
<evidence type="ECO:0000259" key="5">
    <source>
        <dbReference type="PROSITE" id="PS51352"/>
    </source>
</evidence>
<dbReference type="SUPFAM" id="SSF52833">
    <property type="entry name" value="Thioredoxin-like"/>
    <property type="match status" value="1"/>
</dbReference>
<dbReference type="PRINTS" id="PR00421">
    <property type="entry name" value="THIOREDOXIN"/>
</dbReference>
<proteinExistence type="inferred from homology"/>
<evidence type="ECO:0000256" key="3">
    <source>
        <dbReference type="PIRSR" id="PIRSR000077-1"/>
    </source>
</evidence>
<dbReference type="InterPro" id="IPR017937">
    <property type="entry name" value="Thioredoxin_CS"/>
</dbReference>
<dbReference type="GO" id="GO:0015035">
    <property type="term" value="F:protein-disulfide reductase activity"/>
    <property type="evidence" value="ECO:0007669"/>
    <property type="project" value="InterPro"/>
</dbReference>
<dbReference type="Proteomes" id="UP000410492">
    <property type="component" value="Unassembled WGS sequence"/>
</dbReference>
<dbReference type="InterPro" id="IPR036249">
    <property type="entry name" value="Thioredoxin-like_sf"/>
</dbReference>
<evidence type="ECO:0000313" key="6">
    <source>
        <dbReference type="EMBL" id="VEN40034.1"/>
    </source>
</evidence>
<keyword evidence="7" id="KW-1185">Reference proteome</keyword>
<feature type="domain" description="Thioredoxin" evidence="5">
    <location>
        <begin position="1"/>
        <end position="105"/>
    </location>
</feature>
<name>A0A653BWL5_CALMS</name>
<dbReference type="InterPro" id="IPR013766">
    <property type="entry name" value="Thioredoxin_domain"/>
</dbReference>
<dbReference type="InterPro" id="IPR005746">
    <property type="entry name" value="Thioredoxin"/>
</dbReference>
<protein>
    <recommendedName>
        <fullName evidence="2">Thioredoxin</fullName>
    </recommendedName>
</protein>
<evidence type="ECO:0000256" key="1">
    <source>
        <dbReference type="ARBA" id="ARBA00023157"/>
    </source>
</evidence>
<sequence length="106" mass="12129">MISIKDKNDLTAQLTNAGDKLVVVDFYADWCGPCKMVTPKFDELSKKFPDVVMAKVDLEENEELGQEYHIESMPTFVLFKRSEIVGTYVGANMDKLKKLIEQHKKD</sequence>
<evidence type="ECO:0000313" key="7">
    <source>
        <dbReference type="Proteomes" id="UP000410492"/>
    </source>
</evidence>
<dbReference type="AlphaFoldDB" id="A0A653BWL5"/>
<gene>
    <name evidence="6" type="ORF">CALMAC_LOCUS4338</name>
</gene>
<comment type="similarity">
    <text evidence="2">Belongs to the thioredoxin family.</text>
</comment>
<evidence type="ECO:0000256" key="4">
    <source>
        <dbReference type="PIRSR" id="PIRSR000077-4"/>
    </source>
</evidence>
<reference evidence="6 7" key="1">
    <citation type="submission" date="2019-01" db="EMBL/GenBank/DDBJ databases">
        <authorList>
            <person name="Sayadi A."/>
        </authorList>
    </citation>
    <scope>NUCLEOTIDE SEQUENCE [LARGE SCALE GENOMIC DNA]</scope>
</reference>
<keyword evidence="1 4" id="KW-1015">Disulfide bond</keyword>
<dbReference type="OrthoDB" id="2121326at2759"/>
<feature type="site" description="Contributes to redox potential value" evidence="3">
    <location>
        <position position="33"/>
    </location>
</feature>
<dbReference type="Pfam" id="PF00085">
    <property type="entry name" value="Thioredoxin"/>
    <property type="match status" value="1"/>
</dbReference>
<accession>A0A653BWL5</accession>
<feature type="active site" description="Nucleophile" evidence="3">
    <location>
        <position position="31"/>
    </location>
</feature>
<keyword evidence="4" id="KW-0676">Redox-active center</keyword>
<dbReference type="PROSITE" id="PS51352">
    <property type="entry name" value="THIOREDOXIN_2"/>
    <property type="match status" value="1"/>
</dbReference>
<feature type="active site" description="Nucleophile" evidence="3">
    <location>
        <position position="34"/>
    </location>
</feature>
<feature type="site" description="Contributes to redox potential value" evidence="3">
    <location>
        <position position="32"/>
    </location>
</feature>
<dbReference type="NCBIfam" id="TIGR01068">
    <property type="entry name" value="thioredoxin"/>
    <property type="match status" value="1"/>
</dbReference>
<dbReference type="PIRSF" id="PIRSF000077">
    <property type="entry name" value="Thioredoxin"/>
    <property type="match status" value="1"/>
</dbReference>
<dbReference type="Gene3D" id="3.40.30.10">
    <property type="entry name" value="Glutaredoxin"/>
    <property type="match status" value="1"/>
</dbReference>
<feature type="site" description="Deprotonates C-terminal active site Cys" evidence="3">
    <location>
        <position position="25"/>
    </location>
</feature>
<dbReference type="PANTHER" id="PTHR46115">
    <property type="entry name" value="THIOREDOXIN-LIKE PROTEIN 1"/>
    <property type="match status" value="1"/>
</dbReference>
<feature type="disulfide bond" description="Redox-active" evidence="4">
    <location>
        <begin position="31"/>
        <end position="34"/>
    </location>
</feature>
<organism evidence="6 7">
    <name type="scientific">Callosobruchus maculatus</name>
    <name type="common">Southern cowpea weevil</name>
    <name type="synonym">Pulse bruchid</name>
    <dbReference type="NCBI Taxonomy" id="64391"/>
    <lineage>
        <taxon>Eukaryota</taxon>
        <taxon>Metazoa</taxon>
        <taxon>Ecdysozoa</taxon>
        <taxon>Arthropoda</taxon>
        <taxon>Hexapoda</taxon>
        <taxon>Insecta</taxon>
        <taxon>Pterygota</taxon>
        <taxon>Neoptera</taxon>
        <taxon>Endopterygota</taxon>
        <taxon>Coleoptera</taxon>
        <taxon>Polyphaga</taxon>
        <taxon>Cucujiformia</taxon>
        <taxon>Chrysomeloidea</taxon>
        <taxon>Chrysomelidae</taxon>
        <taxon>Bruchinae</taxon>
        <taxon>Bruchini</taxon>
        <taxon>Callosobruchus</taxon>
    </lineage>
</organism>
<evidence type="ECO:0000256" key="2">
    <source>
        <dbReference type="PIRNR" id="PIRNR000077"/>
    </source>
</evidence>
<dbReference type="EMBL" id="CAACVG010006247">
    <property type="protein sequence ID" value="VEN40034.1"/>
    <property type="molecule type" value="Genomic_DNA"/>
</dbReference>
<dbReference type="PROSITE" id="PS00194">
    <property type="entry name" value="THIOREDOXIN_1"/>
    <property type="match status" value="1"/>
</dbReference>